<dbReference type="RefSeq" id="WP_143598405.1">
    <property type="nucleotide sequence ID" value="NZ_PJNE01000001.1"/>
</dbReference>
<sequence>MPEAHSSRGTIEAERVEGAPYTPLRRRALGQRRKAERPHVRVPDAADPRPLRELPGPAEVRRGGDDREPHVDFFDYGPSDTLDRALDSAADMSGADSERNVVMMSFNWGCDVSTDGGGTWKRLDPSTVFPNTLGGGFWCDQVVIYVPHADLFVWFLQYYADAAGQGAFRIAVADSASVGADPTAWTFWDFRAGDFGFPKSDMDYPDLSYSDRSLYVSTDVMGSGRVVLRMPLEELRAGGTVDYQYTNPDDGKRAWGHHLVQQTTDAGMWTHHEDSSTVRLFTWPDGSGTYSWGDVPVAAWPNGTVMCSGPDGNDWLTKLRDFPGFAVTGGVQRADGTVALAWTASGGQANGAGKDFKQPHVRYVEVDPSTHTTVREIPIWNDDYAFAYPSLARAGDRVGITLGWGGPADHANCAMGVMGDYVVYFIDASTRTITRFGDYITARPAQRHGGFSAFGYWLEAQAGKPTRVTYHPFFTRFG</sequence>
<evidence type="ECO:0000313" key="2">
    <source>
        <dbReference type="EMBL" id="PKW28075.1"/>
    </source>
</evidence>
<accession>A0A2N3YMH9</accession>
<proteinExistence type="predicted"/>
<feature type="compositionally biased region" description="Basic and acidic residues" evidence="1">
    <location>
        <begin position="59"/>
        <end position="70"/>
    </location>
</feature>
<keyword evidence="3" id="KW-1185">Reference proteome</keyword>
<feature type="compositionally biased region" description="Basic and acidic residues" evidence="1">
    <location>
        <begin position="37"/>
        <end position="52"/>
    </location>
</feature>
<dbReference type="EMBL" id="PJNE01000001">
    <property type="protein sequence ID" value="PKW28075.1"/>
    <property type="molecule type" value="Genomic_DNA"/>
</dbReference>
<evidence type="ECO:0000313" key="3">
    <source>
        <dbReference type="Proteomes" id="UP000233781"/>
    </source>
</evidence>
<feature type="compositionally biased region" description="Basic residues" evidence="1">
    <location>
        <begin position="24"/>
        <end position="36"/>
    </location>
</feature>
<gene>
    <name evidence="2" type="ORF">ATL31_2930</name>
</gene>
<dbReference type="Proteomes" id="UP000233781">
    <property type="component" value="Unassembled WGS sequence"/>
</dbReference>
<protein>
    <submittedName>
        <fullName evidence="2">Uncharacterized protein</fullName>
    </submittedName>
</protein>
<name>A0A2N3YMH9_9MICO</name>
<dbReference type="AlphaFoldDB" id="A0A2N3YMH9"/>
<feature type="region of interest" description="Disordered" evidence="1">
    <location>
        <begin position="1"/>
        <end position="70"/>
    </location>
</feature>
<reference evidence="2 3" key="1">
    <citation type="submission" date="2017-12" db="EMBL/GenBank/DDBJ databases">
        <title>Sequencing the genomes of 1000 Actinobacteria strains.</title>
        <authorList>
            <person name="Klenk H.-P."/>
        </authorList>
    </citation>
    <scope>NUCLEOTIDE SEQUENCE [LARGE SCALE GENOMIC DNA]</scope>
    <source>
        <strain evidence="2 3">DSM 12806</strain>
    </source>
</reference>
<evidence type="ECO:0000256" key="1">
    <source>
        <dbReference type="SAM" id="MobiDB-lite"/>
    </source>
</evidence>
<dbReference type="OrthoDB" id="1396201at2"/>
<organism evidence="2 3">
    <name type="scientific">Phycicoccus duodecadis</name>
    <dbReference type="NCBI Taxonomy" id="173053"/>
    <lineage>
        <taxon>Bacteria</taxon>
        <taxon>Bacillati</taxon>
        <taxon>Actinomycetota</taxon>
        <taxon>Actinomycetes</taxon>
        <taxon>Micrococcales</taxon>
        <taxon>Intrasporangiaceae</taxon>
        <taxon>Phycicoccus</taxon>
    </lineage>
</organism>
<comment type="caution">
    <text evidence="2">The sequence shown here is derived from an EMBL/GenBank/DDBJ whole genome shotgun (WGS) entry which is preliminary data.</text>
</comment>